<dbReference type="HOGENOM" id="CLU_2945712_0_0_1"/>
<accession>A0A0E0GFQ6</accession>
<dbReference type="EnsemblPlants" id="ONIVA03G00700.1">
    <property type="protein sequence ID" value="ONIVA03G00700.1"/>
    <property type="gene ID" value="ONIVA03G00700"/>
</dbReference>
<keyword evidence="2" id="KW-1185">Reference proteome</keyword>
<reference evidence="1" key="2">
    <citation type="submission" date="2018-04" db="EMBL/GenBank/DDBJ databases">
        <title>OnivRS2 (Oryza nivara Reference Sequence Version 2).</title>
        <authorList>
            <person name="Zhang J."/>
            <person name="Kudrna D."/>
            <person name="Lee S."/>
            <person name="Talag J."/>
            <person name="Rajasekar S."/>
            <person name="Welchert J."/>
            <person name="Hsing Y.-I."/>
            <person name="Wing R.A."/>
        </authorList>
    </citation>
    <scope>NUCLEOTIDE SEQUENCE [LARGE SCALE GENOMIC DNA]</scope>
    <source>
        <strain evidence="1">SL10</strain>
    </source>
</reference>
<proteinExistence type="predicted"/>
<evidence type="ECO:0000313" key="2">
    <source>
        <dbReference type="Proteomes" id="UP000006591"/>
    </source>
</evidence>
<dbReference type="Proteomes" id="UP000006591">
    <property type="component" value="Chromosome 3"/>
</dbReference>
<organism evidence="1">
    <name type="scientific">Oryza nivara</name>
    <name type="common">Indian wild rice</name>
    <name type="synonym">Oryza sativa f. spontanea</name>
    <dbReference type="NCBI Taxonomy" id="4536"/>
    <lineage>
        <taxon>Eukaryota</taxon>
        <taxon>Viridiplantae</taxon>
        <taxon>Streptophyta</taxon>
        <taxon>Embryophyta</taxon>
        <taxon>Tracheophyta</taxon>
        <taxon>Spermatophyta</taxon>
        <taxon>Magnoliopsida</taxon>
        <taxon>Liliopsida</taxon>
        <taxon>Poales</taxon>
        <taxon>Poaceae</taxon>
        <taxon>BOP clade</taxon>
        <taxon>Oryzoideae</taxon>
        <taxon>Oryzeae</taxon>
        <taxon>Oryzinae</taxon>
        <taxon>Oryza</taxon>
    </lineage>
</organism>
<dbReference type="AlphaFoldDB" id="A0A0E0GFQ6"/>
<evidence type="ECO:0000313" key="1">
    <source>
        <dbReference type="EnsemblPlants" id="ONIVA03G00700.1"/>
    </source>
</evidence>
<protein>
    <submittedName>
        <fullName evidence="1">Uncharacterized protein</fullName>
    </submittedName>
</protein>
<name>A0A0E0GFQ6_ORYNI</name>
<reference evidence="1" key="1">
    <citation type="submission" date="2015-04" db="UniProtKB">
        <authorList>
            <consortium name="EnsemblPlants"/>
        </authorList>
    </citation>
    <scope>IDENTIFICATION</scope>
    <source>
        <strain evidence="1">SL10</strain>
    </source>
</reference>
<sequence>MAQMGIMYTSLYPPVHGRSLGKRKRRRRRMPRWVLLDKLAYFSDADVRNATTDLQNKGGP</sequence>
<dbReference type="Gramene" id="ONIVA03G00700.1">
    <property type="protein sequence ID" value="ONIVA03G00700.1"/>
    <property type="gene ID" value="ONIVA03G00700"/>
</dbReference>